<name>A0AAX6H1V1_IRIPA</name>
<organism evidence="3 4">
    <name type="scientific">Iris pallida</name>
    <name type="common">Sweet iris</name>
    <dbReference type="NCBI Taxonomy" id="29817"/>
    <lineage>
        <taxon>Eukaryota</taxon>
        <taxon>Viridiplantae</taxon>
        <taxon>Streptophyta</taxon>
        <taxon>Embryophyta</taxon>
        <taxon>Tracheophyta</taxon>
        <taxon>Spermatophyta</taxon>
        <taxon>Magnoliopsida</taxon>
        <taxon>Liliopsida</taxon>
        <taxon>Asparagales</taxon>
        <taxon>Iridaceae</taxon>
        <taxon>Iridoideae</taxon>
        <taxon>Irideae</taxon>
        <taxon>Iris</taxon>
    </lineage>
</organism>
<keyword evidence="4" id="KW-1185">Reference proteome</keyword>
<feature type="region of interest" description="Disordered" evidence="1">
    <location>
        <begin position="86"/>
        <end position="106"/>
    </location>
</feature>
<dbReference type="Proteomes" id="UP001140949">
    <property type="component" value="Unassembled WGS sequence"/>
</dbReference>
<evidence type="ECO:0000313" key="4">
    <source>
        <dbReference type="Proteomes" id="UP001140949"/>
    </source>
</evidence>
<protein>
    <recommendedName>
        <fullName evidence="5">Secreted protein</fullName>
    </recommendedName>
</protein>
<proteinExistence type="predicted"/>
<dbReference type="EMBL" id="JANAVB010013600">
    <property type="protein sequence ID" value="KAJ6834946.1"/>
    <property type="molecule type" value="Genomic_DNA"/>
</dbReference>
<evidence type="ECO:0000313" key="3">
    <source>
        <dbReference type="EMBL" id="KAJ6834946.1"/>
    </source>
</evidence>
<evidence type="ECO:0000256" key="1">
    <source>
        <dbReference type="SAM" id="MobiDB-lite"/>
    </source>
</evidence>
<accession>A0AAX6H1V1</accession>
<reference evidence="3" key="2">
    <citation type="submission" date="2023-04" db="EMBL/GenBank/DDBJ databases">
        <authorList>
            <person name="Bruccoleri R.E."/>
            <person name="Oakeley E.J."/>
            <person name="Faust A.-M."/>
            <person name="Dessus-Babus S."/>
            <person name="Altorfer M."/>
            <person name="Burckhardt D."/>
            <person name="Oertli M."/>
            <person name="Naumann U."/>
            <person name="Petersen F."/>
            <person name="Wong J."/>
        </authorList>
    </citation>
    <scope>NUCLEOTIDE SEQUENCE</scope>
    <source>
        <strain evidence="3">GSM-AAB239-AS_SAM_17_03QT</strain>
        <tissue evidence="3">Leaf</tissue>
    </source>
</reference>
<reference evidence="3" key="1">
    <citation type="journal article" date="2023" name="GigaByte">
        <title>Genome assembly of the bearded iris, Iris pallida Lam.</title>
        <authorList>
            <person name="Bruccoleri R.E."/>
            <person name="Oakeley E.J."/>
            <person name="Faust A.M.E."/>
            <person name="Altorfer M."/>
            <person name="Dessus-Babus S."/>
            <person name="Burckhardt D."/>
            <person name="Oertli M."/>
            <person name="Naumann U."/>
            <person name="Petersen F."/>
            <person name="Wong J."/>
        </authorList>
    </citation>
    <scope>NUCLEOTIDE SEQUENCE</scope>
    <source>
        <strain evidence="3">GSM-AAB239-AS_SAM_17_03QT</strain>
    </source>
</reference>
<evidence type="ECO:0008006" key="5">
    <source>
        <dbReference type="Google" id="ProtNLM"/>
    </source>
</evidence>
<comment type="caution">
    <text evidence="3">The sequence shown here is derived from an EMBL/GenBank/DDBJ whole genome shotgun (WGS) entry which is preliminary data.</text>
</comment>
<sequence length="106" mass="11491">MLSSLSLFLLVLSRAFFSLLPPSSSIQTLTLEKQTLTLIYLPRCEIGRDRSYSPQQNPTTMALLRRSLAIGLFVDSVLASISGVSAADPPLVGGRRDLSEKSVPGR</sequence>
<feature type="chain" id="PRO_5043982693" description="Secreted protein" evidence="2">
    <location>
        <begin position="26"/>
        <end position="106"/>
    </location>
</feature>
<evidence type="ECO:0000256" key="2">
    <source>
        <dbReference type="SAM" id="SignalP"/>
    </source>
</evidence>
<feature type="signal peptide" evidence="2">
    <location>
        <begin position="1"/>
        <end position="25"/>
    </location>
</feature>
<gene>
    <name evidence="3" type="ORF">M6B38_123155</name>
</gene>
<keyword evidence="2" id="KW-0732">Signal</keyword>
<dbReference type="AlphaFoldDB" id="A0AAX6H1V1"/>